<organism evidence="11 12">
    <name type="scientific">Bursaphelenchus okinawaensis</name>
    <dbReference type="NCBI Taxonomy" id="465554"/>
    <lineage>
        <taxon>Eukaryota</taxon>
        <taxon>Metazoa</taxon>
        <taxon>Ecdysozoa</taxon>
        <taxon>Nematoda</taxon>
        <taxon>Chromadorea</taxon>
        <taxon>Rhabditida</taxon>
        <taxon>Tylenchina</taxon>
        <taxon>Tylenchomorpha</taxon>
        <taxon>Aphelenchoidea</taxon>
        <taxon>Aphelenchoididae</taxon>
        <taxon>Bursaphelenchus</taxon>
    </lineage>
</organism>
<evidence type="ECO:0000256" key="7">
    <source>
        <dbReference type="ARBA" id="ARBA00022927"/>
    </source>
</evidence>
<sequence>MENLPAILEASISPNSQIIKQAEQQLDELSKSPGFAQVLLQVISQESVSKDIRVSAAVAFKNFIRKNWNPEGQLAVAPLDNGERNQIRELVITAMFQMEELYRRQLTQSLCIIGNQDFPRQWPSLMQLLARHLDGDFSHILATLTAIEQLVHRYRNERRTDDLIREIILVLQSVAQPITDLFNRLIAMVPPEGQEIGLSLDEQNQWLEILLLLSKIYYSLIWQDLPEFFEDHLEEWMSGYLKLLSLKLPNYESRSDDTEPNHLDNIKRVICDIAKLYSQRFEEEFMPYIMKFIEIVWNLLVQTDHRVRFDSLVNAALGYLSAVCERERYVQIFREPGVLEQICQAVVIKNLTLRNEDLEQFQDEPFDYLKRDIEGLDLETRRRGAVDFVRALTKFFEADVFKVLSQAITQYLNEFQSNPSENWIKKDVVYFLVSALASKSTTARQGATAVSSLINIHDFYNNFVRSELLEVDENNYPPILIADALNFVVLFRNQLDPQVIIEAFGRPNAPVRRILTSNNSILHHFLGYAIDKLATVRKNNELLFNSQTIPASEYMESLMAAIQKPDSQKSHYLIKAFMRCLSVMDQKQAEKADVYVDFLVQLIQAVIKESQNPIFTHLVFESLCVVIKKSFPYIQQGISERIMPIIEQIISADLADFVPYALQIVALLLYQSETEKRLGRQDYGAEKYESFFPHLVKGNFWQRVANAPALTTIFEAFIKTAPDFVLKPGNVEGVMGCYQSLISSRALEESGFRLATALINHYDSNQILTTRGILLPMLNRYQANKTPRFTRIFVLFLTRLAYLKGAEKFAHVMNEIQPGMIHMVADKVLLKELRENHLAQNFEDKRHIVLGLASIVGDAYDQIKQIFPGLVDTAVSVVESTTTSGIFEKVDEEVETEAADVYCKLTNIQSDPIIPRDVNIRQYLAQMVQKALTQDPAAISCLPEKIKNTLQQYAM</sequence>
<dbReference type="InterPro" id="IPR013713">
    <property type="entry name" value="XPO2_central"/>
</dbReference>
<dbReference type="GO" id="GO:0006606">
    <property type="term" value="P:protein import into nucleus"/>
    <property type="evidence" value="ECO:0007669"/>
    <property type="project" value="TreeGrafter"/>
</dbReference>
<dbReference type="SMART" id="SM00913">
    <property type="entry name" value="IBN_N"/>
    <property type="match status" value="1"/>
</dbReference>
<feature type="domain" description="Importin N-terminal" evidence="10">
    <location>
        <begin position="22"/>
        <end position="97"/>
    </location>
</feature>
<evidence type="ECO:0000256" key="1">
    <source>
        <dbReference type="ARBA" id="ARBA00004123"/>
    </source>
</evidence>
<dbReference type="Pfam" id="PF03810">
    <property type="entry name" value="IBN_N"/>
    <property type="match status" value="1"/>
</dbReference>
<keyword evidence="7" id="KW-0653">Protein transport</keyword>
<dbReference type="GO" id="GO:0005049">
    <property type="term" value="F:nuclear export signal receptor activity"/>
    <property type="evidence" value="ECO:0007669"/>
    <property type="project" value="TreeGrafter"/>
</dbReference>
<proteinExistence type="inferred from homology"/>
<dbReference type="GO" id="GO:0005635">
    <property type="term" value="C:nuclear envelope"/>
    <property type="evidence" value="ECO:0007669"/>
    <property type="project" value="TreeGrafter"/>
</dbReference>
<evidence type="ECO:0000256" key="3">
    <source>
        <dbReference type="ARBA" id="ARBA00008669"/>
    </source>
</evidence>
<dbReference type="PANTHER" id="PTHR10997">
    <property type="entry name" value="IMPORTIN-7, 8, 11"/>
    <property type="match status" value="1"/>
</dbReference>
<keyword evidence="6" id="KW-0963">Cytoplasm</keyword>
<evidence type="ECO:0000256" key="5">
    <source>
        <dbReference type="ARBA" id="ARBA00022448"/>
    </source>
</evidence>
<evidence type="ECO:0000313" key="12">
    <source>
        <dbReference type="Proteomes" id="UP000614601"/>
    </source>
</evidence>
<dbReference type="GO" id="GO:0006611">
    <property type="term" value="P:protein export from nucleus"/>
    <property type="evidence" value="ECO:0007669"/>
    <property type="project" value="TreeGrafter"/>
</dbReference>
<dbReference type="EMBL" id="CAJFDH010000005">
    <property type="protein sequence ID" value="CAD5226159.1"/>
    <property type="molecule type" value="Genomic_DNA"/>
</dbReference>
<name>A0A811LDD0_9BILA</name>
<dbReference type="Proteomes" id="UP000614601">
    <property type="component" value="Unassembled WGS sequence"/>
</dbReference>
<evidence type="ECO:0000256" key="8">
    <source>
        <dbReference type="ARBA" id="ARBA00023242"/>
    </source>
</evidence>
<dbReference type="InterPro" id="IPR001494">
    <property type="entry name" value="Importin-beta_N"/>
</dbReference>
<keyword evidence="12" id="KW-1185">Reference proteome</keyword>
<dbReference type="OrthoDB" id="3268246at2759"/>
<accession>A0A811LDD0</accession>
<keyword evidence="5" id="KW-0813">Transport</keyword>
<comment type="similarity">
    <text evidence="3">Belongs to the XPO2/CSE1 family.</text>
</comment>
<evidence type="ECO:0000259" key="10">
    <source>
        <dbReference type="PROSITE" id="PS50166"/>
    </source>
</evidence>
<evidence type="ECO:0000256" key="2">
    <source>
        <dbReference type="ARBA" id="ARBA00004496"/>
    </source>
</evidence>
<evidence type="ECO:0000313" key="11">
    <source>
        <dbReference type="EMBL" id="CAD5226159.1"/>
    </source>
</evidence>
<reference evidence="11" key="1">
    <citation type="submission" date="2020-09" db="EMBL/GenBank/DDBJ databases">
        <authorList>
            <person name="Kikuchi T."/>
        </authorList>
    </citation>
    <scope>NUCLEOTIDE SEQUENCE</scope>
    <source>
        <strain evidence="11">SH1</strain>
    </source>
</reference>
<dbReference type="Gene3D" id="1.25.10.10">
    <property type="entry name" value="Leucine-rich Repeat Variant"/>
    <property type="match status" value="1"/>
</dbReference>
<dbReference type="InterPro" id="IPR016024">
    <property type="entry name" value="ARM-type_fold"/>
</dbReference>
<dbReference type="Proteomes" id="UP000783686">
    <property type="component" value="Unassembled WGS sequence"/>
</dbReference>
<comment type="caution">
    <text evidence="11">The sequence shown here is derived from an EMBL/GenBank/DDBJ whole genome shotgun (WGS) entry which is preliminary data.</text>
</comment>
<dbReference type="GO" id="GO:0005829">
    <property type="term" value="C:cytosol"/>
    <property type="evidence" value="ECO:0007669"/>
    <property type="project" value="TreeGrafter"/>
</dbReference>
<gene>
    <name evidence="11" type="ORF">BOKJ2_LOCUS11938</name>
</gene>
<dbReference type="AlphaFoldDB" id="A0A811LDD0"/>
<evidence type="ECO:0000256" key="4">
    <source>
        <dbReference type="ARBA" id="ARBA00018945"/>
    </source>
</evidence>
<protein>
    <recommendedName>
        <fullName evidence="4">Exportin-2</fullName>
    </recommendedName>
    <alternativeName>
        <fullName evidence="9">Importin-alpha re-exporter</fullName>
    </alternativeName>
</protein>
<keyword evidence="8" id="KW-0539">Nucleus</keyword>
<dbReference type="InterPro" id="IPR011989">
    <property type="entry name" value="ARM-like"/>
</dbReference>
<dbReference type="Pfam" id="PF03378">
    <property type="entry name" value="CAS_CSE1"/>
    <property type="match status" value="1"/>
</dbReference>
<dbReference type="EMBL" id="CAJFCW020000005">
    <property type="protein sequence ID" value="CAG9121845.1"/>
    <property type="molecule type" value="Genomic_DNA"/>
</dbReference>
<dbReference type="InterPro" id="IPR005043">
    <property type="entry name" value="XPO2_C"/>
</dbReference>
<dbReference type="Pfam" id="PF08506">
    <property type="entry name" value="Cse1"/>
    <property type="match status" value="1"/>
</dbReference>
<dbReference type="GO" id="GO:0031267">
    <property type="term" value="F:small GTPase binding"/>
    <property type="evidence" value="ECO:0007669"/>
    <property type="project" value="InterPro"/>
</dbReference>
<comment type="subcellular location">
    <subcellularLocation>
        <location evidence="2">Cytoplasm</location>
    </subcellularLocation>
    <subcellularLocation>
        <location evidence="1">Nucleus</location>
    </subcellularLocation>
</comment>
<dbReference type="PANTHER" id="PTHR10997:SF8">
    <property type="entry name" value="EXPORTIN-2"/>
    <property type="match status" value="1"/>
</dbReference>
<dbReference type="SUPFAM" id="SSF48371">
    <property type="entry name" value="ARM repeat"/>
    <property type="match status" value="1"/>
</dbReference>
<dbReference type="PROSITE" id="PS50166">
    <property type="entry name" value="IMPORTIN_B_NT"/>
    <property type="match status" value="1"/>
</dbReference>
<evidence type="ECO:0000256" key="6">
    <source>
        <dbReference type="ARBA" id="ARBA00022490"/>
    </source>
</evidence>
<evidence type="ECO:0000256" key="9">
    <source>
        <dbReference type="ARBA" id="ARBA00030693"/>
    </source>
</evidence>